<evidence type="ECO:0000256" key="1">
    <source>
        <dbReference type="SAM" id="Phobius"/>
    </source>
</evidence>
<gene>
    <name evidence="2" type="ordered locus">Clos_1933</name>
</gene>
<organism evidence="2 3">
    <name type="scientific">Alkaliphilus oremlandii (strain OhILAs)</name>
    <name type="common">Clostridium oremlandii (strain OhILAs)</name>
    <dbReference type="NCBI Taxonomy" id="350688"/>
    <lineage>
        <taxon>Bacteria</taxon>
        <taxon>Bacillati</taxon>
        <taxon>Bacillota</taxon>
        <taxon>Clostridia</taxon>
        <taxon>Peptostreptococcales</taxon>
        <taxon>Natronincolaceae</taxon>
        <taxon>Alkaliphilus</taxon>
    </lineage>
</organism>
<feature type="transmembrane region" description="Helical" evidence="1">
    <location>
        <begin position="21"/>
        <end position="38"/>
    </location>
</feature>
<dbReference type="KEGG" id="aoe:Clos_1933"/>
<name>A8MI40_ALKOO</name>
<reference evidence="3" key="1">
    <citation type="submission" date="2007-10" db="EMBL/GenBank/DDBJ databases">
        <title>Complete genome of Alkaliphilus oremlandii OhILAs.</title>
        <authorList>
            <person name="Copeland A."/>
            <person name="Lucas S."/>
            <person name="Lapidus A."/>
            <person name="Barry K."/>
            <person name="Detter J.C."/>
            <person name="Glavina del Rio T."/>
            <person name="Hammon N."/>
            <person name="Israni S."/>
            <person name="Dalin E."/>
            <person name="Tice H."/>
            <person name="Pitluck S."/>
            <person name="Chain P."/>
            <person name="Malfatti S."/>
            <person name="Shin M."/>
            <person name="Vergez L."/>
            <person name="Schmutz J."/>
            <person name="Larimer F."/>
            <person name="Land M."/>
            <person name="Hauser L."/>
            <person name="Kyrpides N."/>
            <person name="Mikhailova N."/>
            <person name="Stolz J.F."/>
            <person name="Dawson A."/>
            <person name="Fisher E."/>
            <person name="Crable B."/>
            <person name="Perera E."/>
            <person name="Lisak J."/>
            <person name="Ranganathan M."/>
            <person name="Basu P."/>
            <person name="Richardson P."/>
        </authorList>
    </citation>
    <scope>NUCLEOTIDE SEQUENCE [LARGE SCALE GENOMIC DNA]</scope>
    <source>
        <strain evidence="3">OhILAs</strain>
    </source>
</reference>
<evidence type="ECO:0000313" key="2">
    <source>
        <dbReference type="EMBL" id="ABW19472.1"/>
    </source>
</evidence>
<keyword evidence="3" id="KW-1185">Reference proteome</keyword>
<proteinExistence type="predicted"/>
<accession>A8MI40</accession>
<evidence type="ECO:0000313" key="3">
    <source>
        <dbReference type="Proteomes" id="UP000000269"/>
    </source>
</evidence>
<dbReference type="Proteomes" id="UP000000269">
    <property type="component" value="Chromosome"/>
</dbReference>
<protein>
    <submittedName>
        <fullName evidence="2">Uncharacterized protein</fullName>
    </submittedName>
</protein>
<keyword evidence="1" id="KW-1133">Transmembrane helix</keyword>
<keyword evidence="1" id="KW-0812">Transmembrane</keyword>
<keyword evidence="1" id="KW-0472">Membrane</keyword>
<dbReference type="AlphaFoldDB" id="A8MI40"/>
<dbReference type="HOGENOM" id="CLU_2462292_0_0_9"/>
<dbReference type="EMBL" id="CP000853">
    <property type="protein sequence ID" value="ABW19472.1"/>
    <property type="molecule type" value="Genomic_DNA"/>
</dbReference>
<sequence length="88" mass="10096">MRKYIVESYFCIQVRRKIMQLWGICIIIEIVPLLTRFYEDVLHLNGDGDEVYAAFNIGGSGIAIYSKKAVVEEMSSAFSKFWVLGILQ</sequence>